<evidence type="ECO:0000313" key="1">
    <source>
        <dbReference type="EMBL" id="AAO44510.1"/>
    </source>
</evidence>
<accession>Q83GA0</accession>
<dbReference type="InterPro" id="IPR036113">
    <property type="entry name" value="Asp/Glu-ADT_sf_sub_c"/>
</dbReference>
<dbReference type="EC" id="6.3.5.-" evidence="1"/>
<dbReference type="eggNOG" id="COG0721">
    <property type="taxonomic scope" value="Bacteria"/>
</dbReference>
<organism evidence="1 2">
    <name type="scientific">Tropheryma whipplei (strain Twist)</name>
    <name type="common">Whipple's bacillus</name>
    <dbReference type="NCBI Taxonomy" id="203267"/>
    <lineage>
        <taxon>Bacteria</taxon>
        <taxon>Bacillati</taxon>
        <taxon>Actinomycetota</taxon>
        <taxon>Actinomycetes</taxon>
        <taxon>Micrococcales</taxon>
        <taxon>Tropherymataceae</taxon>
        <taxon>Tropheryma</taxon>
    </lineage>
</organism>
<name>Q83GA0_TROWT</name>
<dbReference type="STRING" id="203267.TWT_413"/>
<dbReference type="GO" id="GO:0016740">
    <property type="term" value="F:transferase activity"/>
    <property type="evidence" value="ECO:0007669"/>
    <property type="project" value="UniProtKB-KW"/>
</dbReference>
<dbReference type="OrthoDB" id="5295223at2"/>
<dbReference type="AlphaFoldDB" id="Q83GA0"/>
<dbReference type="Gene3D" id="1.10.20.60">
    <property type="entry name" value="Glu-tRNAGln amidotransferase C subunit, N-terminal domain"/>
    <property type="match status" value="1"/>
</dbReference>
<keyword evidence="2" id="KW-1185">Reference proteome</keyword>
<dbReference type="GO" id="GO:0006450">
    <property type="term" value="P:regulation of translational fidelity"/>
    <property type="evidence" value="ECO:0007669"/>
    <property type="project" value="InterPro"/>
</dbReference>
<protein>
    <submittedName>
        <fullName evidence="1">Glutamyl-tRNA(Gln) amidotransferase subunit C</fullName>
        <ecNumber evidence="1">6.3.5.-</ecNumber>
    </submittedName>
</protein>
<reference evidence="1 2" key="1">
    <citation type="journal article" date="2003" name="Genome Res.">
        <title>Tropheryma whipplei twist: a human pathogenic Actinobacteria with a reduced genome.</title>
        <authorList>
            <person name="Raoult D."/>
            <person name="Ogata H."/>
            <person name="Audic S."/>
            <person name="Robert C."/>
            <person name="Suhre K."/>
            <person name="Drancourt M."/>
            <person name="Claverie J.-M."/>
        </authorList>
    </citation>
    <scope>NUCLEOTIDE SEQUENCE [LARGE SCALE GENOMIC DNA]</scope>
    <source>
        <strain evidence="1 2">Twist</strain>
    </source>
</reference>
<keyword evidence="1" id="KW-0436">Ligase</keyword>
<dbReference type="SUPFAM" id="SSF141000">
    <property type="entry name" value="Glu-tRNAGln amidotransferase C subunit"/>
    <property type="match status" value="1"/>
</dbReference>
<dbReference type="GO" id="GO:0016874">
    <property type="term" value="F:ligase activity"/>
    <property type="evidence" value="ECO:0007669"/>
    <property type="project" value="UniProtKB-KW"/>
</dbReference>
<gene>
    <name evidence="1" type="primary">gatC</name>
    <name evidence="1" type="ordered locus">TWT_413</name>
</gene>
<evidence type="ECO:0000313" key="2">
    <source>
        <dbReference type="Proteomes" id="UP000002200"/>
    </source>
</evidence>
<dbReference type="Proteomes" id="UP000002200">
    <property type="component" value="Chromosome"/>
</dbReference>
<sequence length="100" mass="10628">MSISIDQVKSLARLACIDVTDSEADVLSRELSQIIDRLGFVKNGISDKSITGDVSEPLSNNTGCFRHDTPGPVLDIAPVLSNGEDGMFRISAISGEDSAF</sequence>
<dbReference type="KEGG" id="twh:TWT_413"/>
<proteinExistence type="predicted"/>
<dbReference type="HOGENOM" id="CLU_2304812_0_0_11"/>
<dbReference type="RefSeq" id="WP_011102562.1">
    <property type="nucleotide sequence ID" value="NC_004572.3"/>
</dbReference>
<keyword evidence="1" id="KW-0808">Transferase</keyword>
<dbReference type="EMBL" id="AE014184">
    <property type="protein sequence ID" value="AAO44510.1"/>
    <property type="molecule type" value="Genomic_DNA"/>
</dbReference>